<protein>
    <submittedName>
        <fullName evidence="1">Uncharacterized protein</fullName>
    </submittedName>
</protein>
<accession>A0AA39I8V0</accession>
<keyword evidence="2" id="KW-1185">Reference proteome</keyword>
<gene>
    <name evidence="1" type="ORF">QR680_013958</name>
</gene>
<evidence type="ECO:0000313" key="2">
    <source>
        <dbReference type="Proteomes" id="UP001175271"/>
    </source>
</evidence>
<dbReference type="AlphaFoldDB" id="A0AA39I8V0"/>
<name>A0AA39I8V0_9BILA</name>
<dbReference type="EMBL" id="JAUCMV010000002">
    <property type="protein sequence ID" value="KAK0419111.1"/>
    <property type="molecule type" value="Genomic_DNA"/>
</dbReference>
<evidence type="ECO:0000313" key="1">
    <source>
        <dbReference type="EMBL" id="KAK0419111.1"/>
    </source>
</evidence>
<organism evidence="1 2">
    <name type="scientific">Steinernema hermaphroditum</name>
    <dbReference type="NCBI Taxonomy" id="289476"/>
    <lineage>
        <taxon>Eukaryota</taxon>
        <taxon>Metazoa</taxon>
        <taxon>Ecdysozoa</taxon>
        <taxon>Nematoda</taxon>
        <taxon>Chromadorea</taxon>
        <taxon>Rhabditida</taxon>
        <taxon>Tylenchina</taxon>
        <taxon>Panagrolaimomorpha</taxon>
        <taxon>Strongyloidoidea</taxon>
        <taxon>Steinernematidae</taxon>
        <taxon>Steinernema</taxon>
    </lineage>
</organism>
<comment type="caution">
    <text evidence="1">The sequence shown here is derived from an EMBL/GenBank/DDBJ whole genome shotgun (WGS) entry which is preliminary data.</text>
</comment>
<dbReference type="Proteomes" id="UP001175271">
    <property type="component" value="Unassembled WGS sequence"/>
</dbReference>
<proteinExistence type="predicted"/>
<sequence>MNSVGLILFLSEESMSLVTTVRVPRDCSRSHEKMLNPTACLQSHNGYISIGEQSSVGILLLTFEYISSDAEVSKSELDASLLVPVTIALGNPRRPVSEECDFQSGTGCALSSAY</sequence>
<reference evidence="1" key="1">
    <citation type="submission" date="2023-06" db="EMBL/GenBank/DDBJ databases">
        <title>Genomic analysis of the entomopathogenic nematode Steinernema hermaphroditum.</title>
        <authorList>
            <person name="Schwarz E.M."/>
            <person name="Heppert J.K."/>
            <person name="Baniya A."/>
            <person name="Schwartz H.T."/>
            <person name="Tan C.-H."/>
            <person name="Antoshechkin I."/>
            <person name="Sternberg P.W."/>
            <person name="Goodrich-Blair H."/>
            <person name="Dillman A.R."/>
        </authorList>
    </citation>
    <scope>NUCLEOTIDE SEQUENCE</scope>
    <source>
        <strain evidence="1">PS9179</strain>
        <tissue evidence="1">Whole animal</tissue>
    </source>
</reference>